<dbReference type="PANTHER" id="PTHR12149:SF8">
    <property type="entry name" value="PROTEIN-RIBULOSAMINE 3-KINASE"/>
    <property type="match status" value="1"/>
</dbReference>
<dbReference type="Gene3D" id="3.30.200.20">
    <property type="entry name" value="Phosphorylase Kinase, domain 1"/>
    <property type="match status" value="1"/>
</dbReference>
<dbReference type="Gene3D" id="3.90.1200.10">
    <property type="match status" value="1"/>
</dbReference>
<dbReference type="InterPro" id="IPR016477">
    <property type="entry name" value="Fructo-/Ketosamine-3-kinase"/>
</dbReference>
<protein>
    <recommendedName>
        <fullName evidence="1">protein-ribulosamine 3-kinase</fullName>
        <ecNumber evidence="1">2.7.1.172</ecNumber>
    </recommendedName>
</protein>
<feature type="region of interest" description="Disordered" evidence="4">
    <location>
        <begin position="1"/>
        <end position="23"/>
    </location>
</feature>
<evidence type="ECO:0000313" key="5">
    <source>
        <dbReference type="EMBL" id="KAG2491705.1"/>
    </source>
</evidence>
<dbReference type="EMBL" id="JAEHOE010000050">
    <property type="protein sequence ID" value="KAG2491705.1"/>
    <property type="molecule type" value="Genomic_DNA"/>
</dbReference>
<comment type="caution">
    <text evidence="5">The sequence shown here is derived from an EMBL/GenBank/DDBJ whole genome shotgun (WGS) entry which is preliminary data.</text>
</comment>
<dbReference type="Proteomes" id="UP000612055">
    <property type="component" value="Unassembled WGS sequence"/>
</dbReference>
<dbReference type="GO" id="GO:0102193">
    <property type="term" value="F:protein-ribulosamine 3-kinase activity"/>
    <property type="evidence" value="ECO:0007669"/>
    <property type="project" value="UniProtKB-EC"/>
</dbReference>
<comment type="similarity">
    <text evidence="3">Belongs to the fructosamine kinase family.</text>
</comment>
<evidence type="ECO:0000313" key="6">
    <source>
        <dbReference type="Proteomes" id="UP000612055"/>
    </source>
</evidence>
<dbReference type="GO" id="GO:0016301">
    <property type="term" value="F:kinase activity"/>
    <property type="evidence" value="ECO:0007669"/>
    <property type="project" value="UniProtKB-UniRule"/>
</dbReference>
<dbReference type="SUPFAM" id="SSF56112">
    <property type="entry name" value="Protein kinase-like (PK-like)"/>
    <property type="match status" value="1"/>
</dbReference>
<reference evidence="5" key="1">
    <citation type="journal article" date="2020" name="bioRxiv">
        <title>Comparative genomics of Chlamydomonas.</title>
        <authorList>
            <person name="Craig R.J."/>
            <person name="Hasan A.R."/>
            <person name="Ness R.W."/>
            <person name="Keightley P.D."/>
        </authorList>
    </citation>
    <scope>NUCLEOTIDE SEQUENCE</scope>
    <source>
        <strain evidence="5">CCAP 11/70</strain>
    </source>
</reference>
<evidence type="ECO:0000256" key="2">
    <source>
        <dbReference type="ARBA" id="ARBA00048655"/>
    </source>
</evidence>
<dbReference type="Pfam" id="PF03881">
    <property type="entry name" value="Fructosamin_kin"/>
    <property type="match status" value="1"/>
</dbReference>
<keyword evidence="3" id="KW-0808">Transferase</keyword>
<name>A0A835Y358_9CHLO</name>
<dbReference type="EC" id="2.7.1.172" evidence="1"/>
<dbReference type="AlphaFoldDB" id="A0A835Y358"/>
<evidence type="ECO:0000256" key="3">
    <source>
        <dbReference type="PIRNR" id="PIRNR006221"/>
    </source>
</evidence>
<keyword evidence="3" id="KW-0418">Kinase</keyword>
<dbReference type="PIRSF" id="PIRSF006221">
    <property type="entry name" value="Ketosamine-3-kinase"/>
    <property type="match status" value="1"/>
</dbReference>
<proteinExistence type="inferred from homology"/>
<evidence type="ECO:0000256" key="4">
    <source>
        <dbReference type="SAM" id="MobiDB-lite"/>
    </source>
</evidence>
<sequence length="326" mass="36118">MSPQPRLRSPLEQRRASRRPGVRRPCRSGVRVMAGHPSASAWISEHLGSPVVKEGFVGGSGWSSAYTVDTQDGRRFFVKTALGRDDSMFRGEALGLQAMYDTHSIRVPKVFHYGPLSPGPGRGGSFIVMEHLDLERGRLGMAELGRRLAAMHLATPKDPDAAAGRFGFPVDNTIGGTPQLNGWMDDWVAFFRDRRLMPQLKMTGDAKLMRQGEALCSRLGSLFEGVEVRPSVLHGDLWSGNIGAVGEEPAVFDPATYYGHHEAEFGMSWCAGFSPEFYRAYHELIPRAPGFEARADLYRLYHYLNHLNLFGDSYYGQCAAILGRLV</sequence>
<evidence type="ECO:0000256" key="1">
    <source>
        <dbReference type="ARBA" id="ARBA00011961"/>
    </source>
</evidence>
<keyword evidence="6" id="KW-1185">Reference proteome</keyword>
<gene>
    <name evidence="5" type="ORF">HYH03_009868</name>
</gene>
<comment type="catalytic activity">
    <reaction evidence="2">
        <text>N(6)-D-ribulosyl-L-lysyl-[protein] + ATP = N(6)-(3-O-phospho-D-ribulosyl)-L-lysyl-[protein] + ADP + H(+)</text>
        <dbReference type="Rhea" id="RHEA:48432"/>
        <dbReference type="Rhea" id="RHEA-COMP:12103"/>
        <dbReference type="Rhea" id="RHEA-COMP:12104"/>
        <dbReference type="ChEBI" id="CHEBI:15378"/>
        <dbReference type="ChEBI" id="CHEBI:30616"/>
        <dbReference type="ChEBI" id="CHEBI:90418"/>
        <dbReference type="ChEBI" id="CHEBI:90420"/>
        <dbReference type="ChEBI" id="CHEBI:456216"/>
        <dbReference type="EC" id="2.7.1.172"/>
    </reaction>
    <physiologicalReaction direction="left-to-right" evidence="2">
        <dbReference type="Rhea" id="RHEA:48433"/>
    </physiologicalReaction>
</comment>
<dbReference type="PANTHER" id="PTHR12149">
    <property type="entry name" value="FRUCTOSAMINE 3 KINASE-RELATED PROTEIN"/>
    <property type="match status" value="1"/>
</dbReference>
<accession>A0A835Y358</accession>
<dbReference type="InterPro" id="IPR011009">
    <property type="entry name" value="Kinase-like_dom_sf"/>
</dbReference>
<organism evidence="5 6">
    <name type="scientific">Edaphochlamys debaryana</name>
    <dbReference type="NCBI Taxonomy" id="47281"/>
    <lineage>
        <taxon>Eukaryota</taxon>
        <taxon>Viridiplantae</taxon>
        <taxon>Chlorophyta</taxon>
        <taxon>core chlorophytes</taxon>
        <taxon>Chlorophyceae</taxon>
        <taxon>CS clade</taxon>
        <taxon>Chlamydomonadales</taxon>
        <taxon>Chlamydomonadales incertae sedis</taxon>
        <taxon>Edaphochlamys</taxon>
    </lineage>
</organism>
<dbReference type="OrthoDB" id="5772781at2759"/>